<gene>
    <name evidence="1" type="ordered locus">Desku_0186</name>
</gene>
<reference evidence="2" key="1">
    <citation type="submission" date="2011-05" db="EMBL/GenBank/DDBJ databases">
        <title>Complete sequence of Desulfotomaculum kuznetsovii DSM 6115.</title>
        <authorList>
            <person name="Lucas S."/>
            <person name="Han J."/>
            <person name="Lapidus A."/>
            <person name="Cheng J.-F."/>
            <person name="Goodwin L."/>
            <person name="Pitluck S."/>
            <person name="Peters L."/>
            <person name="Mikhailova N."/>
            <person name="Lu M."/>
            <person name="Saunders E."/>
            <person name="Han C."/>
            <person name="Tapia R."/>
            <person name="Land M."/>
            <person name="Hauser L."/>
            <person name="Kyrpides N."/>
            <person name="Ivanova N."/>
            <person name="Pagani I."/>
            <person name="Nazina T."/>
            <person name="Ivanova A."/>
            <person name="Parshina S."/>
            <person name="Kuever J."/>
            <person name="Muyzer G."/>
            <person name="Plugge C."/>
            <person name="Stams A."/>
            <person name="Woyke T."/>
        </authorList>
    </citation>
    <scope>NUCLEOTIDE SEQUENCE [LARGE SCALE GENOMIC DNA]</scope>
    <source>
        <strain evidence="2">DSM 6115 / VKM B-1805 / 17</strain>
    </source>
</reference>
<organism evidence="1 2">
    <name type="scientific">Desulfofundulus kuznetsovii (strain DSM 6115 / VKM B-1805 / 17)</name>
    <name type="common">Desulfotomaculum kuznetsovii</name>
    <dbReference type="NCBI Taxonomy" id="760568"/>
    <lineage>
        <taxon>Bacteria</taxon>
        <taxon>Bacillati</taxon>
        <taxon>Bacillota</taxon>
        <taxon>Clostridia</taxon>
        <taxon>Eubacteriales</taxon>
        <taxon>Peptococcaceae</taxon>
        <taxon>Desulfofundulus</taxon>
    </lineage>
</organism>
<sequence>MVIRREPEPARSEPWCASYAEHWSERGQRRTQPGSLNVYFLVIFERRDEKGIAGRAA</sequence>
<name>A0AAU8Q020_DESK7</name>
<accession>A0AAU8Q020</accession>
<keyword evidence="2" id="KW-1185">Reference proteome</keyword>
<dbReference type="EMBL" id="CP002770">
    <property type="protein sequence ID" value="AEG13828.1"/>
    <property type="molecule type" value="Genomic_DNA"/>
</dbReference>
<dbReference type="AlphaFoldDB" id="A0AAU8Q020"/>
<evidence type="ECO:0000313" key="1">
    <source>
        <dbReference type="EMBL" id="AEG13828.1"/>
    </source>
</evidence>
<protein>
    <submittedName>
        <fullName evidence="1">Uncharacterized protein</fullName>
    </submittedName>
</protein>
<proteinExistence type="predicted"/>
<evidence type="ECO:0000313" key="2">
    <source>
        <dbReference type="Proteomes" id="UP000009229"/>
    </source>
</evidence>
<dbReference type="Proteomes" id="UP000009229">
    <property type="component" value="Chromosome"/>
</dbReference>
<dbReference type="KEGG" id="dku:Desku_0186"/>